<evidence type="ECO:0000313" key="2">
    <source>
        <dbReference type="EMBL" id="MXO70345.1"/>
    </source>
</evidence>
<name>A0A844YPP0_9SPHN</name>
<dbReference type="AlphaFoldDB" id="A0A844YPP0"/>
<dbReference type="EMBL" id="WTYV01000001">
    <property type="protein sequence ID" value="MXO70345.1"/>
    <property type="molecule type" value="Genomic_DNA"/>
</dbReference>
<proteinExistence type="predicted"/>
<protein>
    <submittedName>
        <fullName evidence="2">Lipoprotein</fullName>
    </submittedName>
</protein>
<comment type="caution">
    <text evidence="2">The sequence shown here is derived from an EMBL/GenBank/DDBJ whole genome shotgun (WGS) entry which is preliminary data.</text>
</comment>
<keyword evidence="1" id="KW-0732">Signal</keyword>
<feature type="chain" id="PRO_5032384345" evidence="1">
    <location>
        <begin position="25"/>
        <end position="70"/>
    </location>
</feature>
<dbReference type="Proteomes" id="UP000466966">
    <property type="component" value="Unassembled WGS sequence"/>
</dbReference>
<reference evidence="2 3" key="1">
    <citation type="submission" date="2019-12" db="EMBL/GenBank/DDBJ databases">
        <title>Genomic-based taxomic classification of the family Erythrobacteraceae.</title>
        <authorList>
            <person name="Xu L."/>
        </authorList>
    </citation>
    <scope>NUCLEOTIDE SEQUENCE [LARGE SCALE GENOMIC DNA]</scope>
    <source>
        <strain evidence="2 3">M0322</strain>
    </source>
</reference>
<keyword evidence="2" id="KW-0449">Lipoprotein</keyword>
<dbReference type="RefSeq" id="WP_160770274.1">
    <property type="nucleotide sequence ID" value="NZ_WTYV01000001.1"/>
</dbReference>
<dbReference type="PROSITE" id="PS51257">
    <property type="entry name" value="PROKAR_LIPOPROTEIN"/>
    <property type="match status" value="1"/>
</dbReference>
<evidence type="ECO:0000256" key="1">
    <source>
        <dbReference type="SAM" id="SignalP"/>
    </source>
</evidence>
<gene>
    <name evidence="2" type="ORF">GRI99_01700</name>
</gene>
<sequence length="70" mass="6499">MKKIIAVAVLALGLAACSSEEAPAEDSAMESAAPVDSAASAVDSAASAVDSAASATDSAASAVESAAASE</sequence>
<organism evidence="2 3">
    <name type="scientific">Alteraurantiacibacter buctensis</name>
    <dbReference type="NCBI Taxonomy" id="1503981"/>
    <lineage>
        <taxon>Bacteria</taxon>
        <taxon>Pseudomonadati</taxon>
        <taxon>Pseudomonadota</taxon>
        <taxon>Alphaproteobacteria</taxon>
        <taxon>Sphingomonadales</taxon>
        <taxon>Erythrobacteraceae</taxon>
        <taxon>Alteraurantiacibacter</taxon>
    </lineage>
</organism>
<evidence type="ECO:0000313" key="3">
    <source>
        <dbReference type="Proteomes" id="UP000466966"/>
    </source>
</evidence>
<keyword evidence="3" id="KW-1185">Reference proteome</keyword>
<accession>A0A844YPP0</accession>
<feature type="signal peptide" evidence="1">
    <location>
        <begin position="1"/>
        <end position="24"/>
    </location>
</feature>